<feature type="compositionally biased region" description="Basic residues" evidence="1">
    <location>
        <begin position="149"/>
        <end position="160"/>
    </location>
</feature>
<sequence>MQGHDARFASRLIMPGTTGSWRRSTLQHTRSFSCGPSSLLPSAPIQMAQARLPTIRHRSSRVNSTPVTRPGRTIHLPEFCKSPRPPTTELVPGAKAKPTSFHTSHWRYRKQPRSFNFNQTKPIKARARMEAARGRQQSFRRTFVYLRSGGHHHHHHHHHQSSSSSSRPCLRTPFLLSSRSNGSSSKDPALSLSHPLKTNHNSLAVD</sequence>
<dbReference type="InParanoid" id="A0A059AE14"/>
<protein>
    <submittedName>
        <fullName evidence="2">Uncharacterized protein</fullName>
    </submittedName>
</protein>
<feature type="region of interest" description="Disordered" evidence="1">
    <location>
        <begin position="79"/>
        <end position="103"/>
    </location>
</feature>
<feature type="compositionally biased region" description="Polar residues" evidence="1">
    <location>
        <begin position="196"/>
        <end position="206"/>
    </location>
</feature>
<feature type="region of interest" description="Disordered" evidence="1">
    <location>
        <begin position="149"/>
        <end position="206"/>
    </location>
</feature>
<organism evidence="2">
    <name type="scientific">Eucalyptus grandis</name>
    <name type="common">Flooded gum</name>
    <dbReference type="NCBI Taxonomy" id="71139"/>
    <lineage>
        <taxon>Eukaryota</taxon>
        <taxon>Viridiplantae</taxon>
        <taxon>Streptophyta</taxon>
        <taxon>Embryophyta</taxon>
        <taxon>Tracheophyta</taxon>
        <taxon>Spermatophyta</taxon>
        <taxon>Magnoliopsida</taxon>
        <taxon>eudicotyledons</taxon>
        <taxon>Gunneridae</taxon>
        <taxon>Pentapetalae</taxon>
        <taxon>rosids</taxon>
        <taxon>malvids</taxon>
        <taxon>Myrtales</taxon>
        <taxon>Myrtaceae</taxon>
        <taxon>Myrtoideae</taxon>
        <taxon>Eucalypteae</taxon>
        <taxon>Eucalyptus</taxon>
    </lineage>
</organism>
<dbReference type="AlphaFoldDB" id="A0A059AE14"/>
<evidence type="ECO:0000256" key="1">
    <source>
        <dbReference type="SAM" id="MobiDB-lite"/>
    </source>
</evidence>
<gene>
    <name evidence="2" type="ORF">EUGRSUZ_J01513</name>
</gene>
<evidence type="ECO:0000313" key="2">
    <source>
        <dbReference type="EMBL" id="KCW52078.1"/>
    </source>
</evidence>
<reference evidence="2" key="1">
    <citation type="submission" date="2013-07" db="EMBL/GenBank/DDBJ databases">
        <title>The genome of Eucalyptus grandis.</title>
        <authorList>
            <person name="Schmutz J."/>
            <person name="Hayes R."/>
            <person name="Myburg A."/>
            <person name="Tuskan G."/>
            <person name="Grattapaglia D."/>
            <person name="Rokhsar D.S."/>
        </authorList>
    </citation>
    <scope>NUCLEOTIDE SEQUENCE</scope>
    <source>
        <tissue evidence="2">Leaf extractions</tissue>
    </source>
</reference>
<name>A0A059AE14_EUCGR</name>
<accession>A0A059AE14</accession>
<dbReference type="EMBL" id="KK198762">
    <property type="protein sequence ID" value="KCW52078.1"/>
    <property type="molecule type" value="Genomic_DNA"/>
</dbReference>
<proteinExistence type="predicted"/>
<dbReference type="Gramene" id="KCW52078">
    <property type="protein sequence ID" value="KCW52078"/>
    <property type="gene ID" value="EUGRSUZ_J01513"/>
</dbReference>